<keyword evidence="3" id="KW-1133">Transmembrane helix</keyword>
<dbReference type="Gene3D" id="3.20.20.80">
    <property type="entry name" value="Glycosidases"/>
    <property type="match status" value="1"/>
</dbReference>
<evidence type="ECO:0000256" key="4">
    <source>
        <dbReference type="SAM" id="SignalP"/>
    </source>
</evidence>
<evidence type="ECO:0000256" key="3">
    <source>
        <dbReference type="SAM" id="Phobius"/>
    </source>
</evidence>
<evidence type="ECO:0000256" key="2">
    <source>
        <dbReference type="ARBA" id="ARBA00023295"/>
    </source>
</evidence>
<comment type="caution">
    <text evidence="6">The sequence shown here is derived from an EMBL/GenBank/DDBJ whole genome shotgun (WGS) entry which is preliminary data.</text>
</comment>
<protein>
    <submittedName>
        <fullName evidence="6">Neutral and basic amino acid transport protein rBAT</fullName>
    </submittedName>
</protein>
<organism evidence="6 7">
    <name type="scientific">Holothuria leucospilota</name>
    <name type="common">Black long sea cucumber</name>
    <name type="synonym">Mertensiothuria leucospilota</name>
    <dbReference type="NCBI Taxonomy" id="206669"/>
    <lineage>
        <taxon>Eukaryota</taxon>
        <taxon>Metazoa</taxon>
        <taxon>Echinodermata</taxon>
        <taxon>Eleutherozoa</taxon>
        <taxon>Echinozoa</taxon>
        <taxon>Holothuroidea</taxon>
        <taxon>Aspidochirotacea</taxon>
        <taxon>Aspidochirotida</taxon>
        <taxon>Holothuriidae</taxon>
        <taxon>Holothuria</taxon>
    </lineage>
</organism>
<name>A0A9Q1C4H0_HOLLE</name>
<dbReference type="InterPro" id="IPR013780">
    <property type="entry name" value="Glyco_hydro_b"/>
</dbReference>
<keyword evidence="3" id="KW-0812">Transmembrane</keyword>
<dbReference type="AlphaFoldDB" id="A0A9Q1C4H0"/>
<feature type="transmembrane region" description="Helical" evidence="3">
    <location>
        <begin position="601"/>
        <end position="618"/>
    </location>
</feature>
<evidence type="ECO:0000313" key="6">
    <source>
        <dbReference type="EMBL" id="KAJ8038477.1"/>
    </source>
</evidence>
<keyword evidence="1" id="KW-0378">Hydrolase</keyword>
<dbReference type="PANTHER" id="PTHR10357:SF179">
    <property type="entry name" value="NEUTRAL AND BASIC AMINO ACID TRANSPORT PROTEIN RBAT"/>
    <property type="match status" value="1"/>
</dbReference>
<dbReference type="Pfam" id="PF00128">
    <property type="entry name" value="Alpha-amylase"/>
    <property type="match status" value="1"/>
</dbReference>
<feature type="chain" id="PRO_5040419543" evidence="4">
    <location>
        <begin position="20"/>
        <end position="622"/>
    </location>
</feature>
<dbReference type="SUPFAM" id="SSF51445">
    <property type="entry name" value="(Trans)glycosidases"/>
    <property type="match status" value="1"/>
</dbReference>
<evidence type="ECO:0000256" key="1">
    <source>
        <dbReference type="ARBA" id="ARBA00022801"/>
    </source>
</evidence>
<dbReference type="GO" id="GO:0016798">
    <property type="term" value="F:hydrolase activity, acting on glycosyl bonds"/>
    <property type="evidence" value="ECO:0007669"/>
    <property type="project" value="UniProtKB-KW"/>
</dbReference>
<dbReference type="InterPro" id="IPR045857">
    <property type="entry name" value="O16G_dom_2"/>
</dbReference>
<accession>A0A9Q1C4H0</accession>
<dbReference type="SMART" id="SM00642">
    <property type="entry name" value="Aamy"/>
    <property type="match status" value="1"/>
</dbReference>
<sequence>MNYWWALITAILLTNGCSSKEFTWREWWKNTIIYQIYPRSFQDSDGDGVGDLKGITSRLHHLKDINVGCIWISPIFKSPMADFGYDVSDFNQIDPLFGTNEDLEELLATAKSLGLKVLLDFVPNHSSNQHRWFIESSKNRDYKNEFRDYYTWADPKAGCQSDNASECLPNNWVSVFGGSVWEWNENRKQFYLHQFLKEQPDFNLHNPMVQDQLRNALSFWMEKGIDGYRVDAIAFSFEAPSLEDEPVNLEYEKPPGQEQYGSLIHTKTTGLFEVHTMLREWRRLVFEEHSIEPNYKFMVVEVWEPPEETAKYYGTDEEYEADMPFNFQLITGLKSDNLSGRRVYELVDHVFQHLPEGKWPNWVVGNHDQKRIASRLGDKFVRASNTLNILLPGTATTYYGEEIGMQDVWVSYEESQDPWAVNNPCCWKEYTRDPARSPMQWDSTEMAGFSSSTKSWLPIGNSTFQGVNVQDQSKDPKSTLNHYKSLANLRITTSAFQTNHLIYALVSDAIFAFFRFPDECDAGDPVYLVAINFDDEAVECDFVTSAREYNVTLGTTGLVTLSTGMDRNGNTVKLDSLSLASGEALVIQVEILDAPSFSDRFISFLTFCVVLFITTHLYRRIF</sequence>
<dbReference type="OrthoDB" id="1740265at2759"/>
<reference evidence="6" key="1">
    <citation type="submission" date="2021-10" db="EMBL/GenBank/DDBJ databases">
        <title>Tropical sea cucumber genome reveals ecological adaptation and Cuvierian tubules defense mechanism.</title>
        <authorList>
            <person name="Chen T."/>
        </authorList>
    </citation>
    <scope>NUCLEOTIDE SEQUENCE</scope>
    <source>
        <strain evidence="6">Nanhai2018</strain>
        <tissue evidence="6">Muscle</tissue>
    </source>
</reference>
<evidence type="ECO:0000313" key="7">
    <source>
        <dbReference type="Proteomes" id="UP001152320"/>
    </source>
</evidence>
<keyword evidence="2" id="KW-0326">Glycosidase</keyword>
<dbReference type="Gene3D" id="2.60.40.1180">
    <property type="entry name" value="Golgi alpha-mannosidase II"/>
    <property type="match status" value="1"/>
</dbReference>
<keyword evidence="4" id="KW-0732">Signal</keyword>
<dbReference type="InterPro" id="IPR006047">
    <property type="entry name" value="GH13_cat_dom"/>
</dbReference>
<dbReference type="EMBL" id="JAIZAY010000007">
    <property type="protein sequence ID" value="KAJ8038477.1"/>
    <property type="molecule type" value="Genomic_DNA"/>
</dbReference>
<evidence type="ECO:0000259" key="5">
    <source>
        <dbReference type="SMART" id="SM00642"/>
    </source>
</evidence>
<dbReference type="Proteomes" id="UP001152320">
    <property type="component" value="Chromosome 7"/>
</dbReference>
<feature type="domain" description="Glycosyl hydrolase family 13 catalytic" evidence="5">
    <location>
        <begin position="35"/>
        <end position="436"/>
    </location>
</feature>
<dbReference type="FunFam" id="3.90.400.10:FF:000002">
    <property type="entry name" value="Sucrose isomerase"/>
    <property type="match status" value="1"/>
</dbReference>
<dbReference type="InterPro" id="IPR017853">
    <property type="entry name" value="GH"/>
</dbReference>
<feature type="signal peptide" evidence="4">
    <location>
        <begin position="1"/>
        <end position="19"/>
    </location>
</feature>
<dbReference type="PANTHER" id="PTHR10357">
    <property type="entry name" value="ALPHA-AMYLASE FAMILY MEMBER"/>
    <property type="match status" value="1"/>
</dbReference>
<dbReference type="GO" id="GO:0006865">
    <property type="term" value="P:amino acid transport"/>
    <property type="evidence" value="ECO:0007669"/>
    <property type="project" value="TreeGrafter"/>
</dbReference>
<gene>
    <name evidence="6" type="ORF">HOLleu_15914</name>
</gene>
<proteinExistence type="predicted"/>
<dbReference type="GO" id="GO:0005975">
    <property type="term" value="P:carbohydrate metabolic process"/>
    <property type="evidence" value="ECO:0007669"/>
    <property type="project" value="InterPro"/>
</dbReference>
<keyword evidence="7" id="KW-1185">Reference proteome</keyword>
<dbReference type="Gene3D" id="3.90.400.10">
    <property type="entry name" value="Oligo-1,6-glucosidase, Domain 2"/>
    <property type="match status" value="1"/>
</dbReference>
<keyword evidence="3" id="KW-0472">Membrane</keyword>